<dbReference type="GeneID" id="34611273"/>
<dbReference type="OrthoDB" id="3553547at2759"/>
<gene>
    <name evidence="3" type="ORF">ASPZODRAFT_142024</name>
</gene>
<feature type="compositionally biased region" description="Polar residues" evidence="2">
    <location>
        <begin position="56"/>
        <end position="90"/>
    </location>
</feature>
<feature type="region of interest" description="Disordered" evidence="2">
    <location>
        <begin position="256"/>
        <end position="282"/>
    </location>
</feature>
<dbReference type="AlphaFoldDB" id="A0A1L9SJ83"/>
<feature type="compositionally biased region" description="Polar residues" evidence="2">
    <location>
        <begin position="106"/>
        <end position="118"/>
    </location>
</feature>
<dbReference type="VEuPathDB" id="FungiDB:ASPZODRAFT_142024"/>
<feature type="compositionally biased region" description="Basic and acidic residues" evidence="2">
    <location>
        <begin position="1"/>
        <end position="24"/>
    </location>
</feature>
<reference evidence="4" key="1">
    <citation type="journal article" date="2017" name="Genome Biol.">
        <title>Comparative genomics reveals high biological diversity and specific adaptations in the industrially and medically important fungal genus Aspergillus.</title>
        <authorList>
            <person name="de Vries R.P."/>
            <person name="Riley R."/>
            <person name="Wiebenga A."/>
            <person name="Aguilar-Osorio G."/>
            <person name="Amillis S."/>
            <person name="Uchima C.A."/>
            <person name="Anderluh G."/>
            <person name="Asadollahi M."/>
            <person name="Askin M."/>
            <person name="Barry K."/>
            <person name="Battaglia E."/>
            <person name="Bayram O."/>
            <person name="Benocci T."/>
            <person name="Braus-Stromeyer S.A."/>
            <person name="Caldana C."/>
            <person name="Canovas D."/>
            <person name="Cerqueira G.C."/>
            <person name="Chen F."/>
            <person name="Chen W."/>
            <person name="Choi C."/>
            <person name="Clum A."/>
            <person name="Dos Santos R.A."/>
            <person name="Damasio A.R."/>
            <person name="Diallinas G."/>
            <person name="Emri T."/>
            <person name="Fekete E."/>
            <person name="Flipphi M."/>
            <person name="Freyberg S."/>
            <person name="Gallo A."/>
            <person name="Gournas C."/>
            <person name="Habgood R."/>
            <person name="Hainaut M."/>
            <person name="Harispe M.L."/>
            <person name="Henrissat B."/>
            <person name="Hilden K.S."/>
            <person name="Hope R."/>
            <person name="Hossain A."/>
            <person name="Karabika E."/>
            <person name="Karaffa L."/>
            <person name="Karanyi Z."/>
            <person name="Krasevec N."/>
            <person name="Kuo A."/>
            <person name="Kusch H."/>
            <person name="LaButti K."/>
            <person name="Lagendijk E.L."/>
            <person name="Lapidus A."/>
            <person name="Levasseur A."/>
            <person name="Lindquist E."/>
            <person name="Lipzen A."/>
            <person name="Logrieco A.F."/>
            <person name="MacCabe A."/>
            <person name="Maekelae M.R."/>
            <person name="Malavazi I."/>
            <person name="Melin P."/>
            <person name="Meyer V."/>
            <person name="Mielnichuk N."/>
            <person name="Miskei M."/>
            <person name="Molnar A.P."/>
            <person name="Mule G."/>
            <person name="Ngan C.Y."/>
            <person name="Orejas M."/>
            <person name="Orosz E."/>
            <person name="Ouedraogo J.P."/>
            <person name="Overkamp K.M."/>
            <person name="Park H.-S."/>
            <person name="Perrone G."/>
            <person name="Piumi F."/>
            <person name="Punt P.J."/>
            <person name="Ram A.F."/>
            <person name="Ramon A."/>
            <person name="Rauscher S."/>
            <person name="Record E."/>
            <person name="Riano-Pachon D.M."/>
            <person name="Robert V."/>
            <person name="Roehrig J."/>
            <person name="Ruller R."/>
            <person name="Salamov A."/>
            <person name="Salih N.S."/>
            <person name="Samson R.A."/>
            <person name="Sandor E."/>
            <person name="Sanguinetti M."/>
            <person name="Schuetze T."/>
            <person name="Sepcic K."/>
            <person name="Shelest E."/>
            <person name="Sherlock G."/>
            <person name="Sophianopoulou V."/>
            <person name="Squina F.M."/>
            <person name="Sun H."/>
            <person name="Susca A."/>
            <person name="Todd R.B."/>
            <person name="Tsang A."/>
            <person name="Unkles S.E."/>
            <person name="van de Wiele N."/>
            <person name="van Rossen-Uffink D."/>
            <person name="Oliveira J.V."/>
            <person name="Vesth T.C."/>
            <person name="Visser J."/>
            <person name="Yu J.-H."/>
            <person name="Zhou M."/>
            <person name="Andersen M.R."/>
            <person name="Archer D.B."/>
            <person name="Baker S.E."/>
            <person name="Benoit I."/>
            <person name="Brakhage A.A."/>
            <person name="Braus G.H."/>
            <person name="Fischer R."/>
            <person name="Frisvad J.C."/>
            <person name="Goldman G.H."/>
            <person name="Houbraken J."/>
            <person name="Oakley B."/>
            <person name="Pocsi I."/>
            <person name="Scazzocchio C."/>
            <person name="Seiboth B."/>
            <person name="vanKuyk P.A."/>
            <person name="Wortman J."/>
            <person name="Dyer P.S."/>
            <person name="Grigoriev I.V."/>
        </authorList>
    </citation>
    <scope>NUCLEOTIDE SEQUENCE [LARGE SCALE GENOMIC DNA]</scope>
    <source>
        <strain evidence="4">CBS 506.65</strain>
    </source>
</reference>
<dbReference type="STRING" id="1073090.A0A1L9SJ83"/>
<organism evidence="3 4">
    <name type="scientific">Penicilliopsis zonata CBS 506.65</name>
    <dbReference type="NCBI Taxonomy" id="1073090"/>
    <lineage>
        <taxon>Eukaryota</taxon>
        <taxon>Fungi</taxon>
        <taxon>Dikarya</taxon>
        <taxon>Ascomycota</taxon>
        <taxon>Pezizomycotina</taxon>
        <taxon>Eurotiomycetes</taxon>
        <taxon>Eurotiomycetidae</taxon>
        <taxon>Eurotiales</taxon>
        <taxon>Aspergillaceae</taxon>
        <taxon>Penicilliopsis</taxon>
    </lineage>
</organism>
<keyword evidence="1" id="KW-0175">Coiled coil</keyword>
<protein>
    <submittedName>
        <fullName evidence="3">Uncharacterized protein</fullName>
    </submittedName>
</protein>
<name>A0A1L9SJ83_9EURO</name>
<feature type="region of interest" description="Disordered" evidence="2">
    <location>
        <begin position="1"/>
        <end position="118"/>
    </location>
</feature>
<keyword evidence="4" id="KW-1185">Reference proteome</keyword>
<dbReference type="EMBL" id="KV878341">
    <property type="protein sequence ID" value="OJJ47280.1"/>
    <property type="molecule type" value="Genomic_DNA"/>
</dbReference>
<feature type="coiled-coil region" evidence="1">
    <location>
        <begin position="206"/>
        <end position="240"/>
    </location>
</feature>
<evidence type="ECO:0000313" key="4">
    <source>
        <dbReference type="Proteomes" id="UP000184188"/>
    </source>
</evidence>
<proteinExistence type="predicted"/>
<evidence type="ECO:0000256" key="2">
    <source>
        <dbReference type="SAM" id="MobiDB-lite"/>
    </source>
</evidence>
<dbReference type="Proteomes" id="UP000184188">
    <property type="component" value="Unassembled WGS sequence"/>
</dbReference>
<sequence length="519" mass="58927">MLTKTKPIEGRDYGRRRLSTRDILEGSSIPLSEIPGCIPRSTLDDADGVPELGRTTFHQTTVHDSGSNPSQESFLEISHSQPPSVENLRSNDLAAEPPETVVNADNGPTQPQSPTPNQFSIACQTEEESDWTDCPIKLLNAIGQLVDKQSDVSVKRLQVRELRLGLRYKRYEEAGARGALTKKISALSAQRHSTDIQSLHSDFEKLEAVTNAYLELERNYHQAEEELETEEWALMKLNQKVSHLASRVLPAVDQADGLEREDLDSEDSASTISAPLEEPPSLHDYLSRMGDAQIQKERIADLDSEYYEITERQSARDNVDVPINDESLEFLRLYGEKKRLLQEELKEISIDMARLRAICEEEGLLDEQPREEEVIAAVHDLQLEEFAYSYQPSEPLHISELEDPAPFFQPGMSKKVNTAEFISKWILHQLRHSRVEIFRLQTMTDLCKLKEDGWDPLEISDLVLAYWDHDDTKMRTPPRTATYNSEWTGLEARSCSSARVRQIDDPMLSKSSSLLSLRL</sequence>
<accession>A0A1L9SJ83</accession>
<evidence type="ECO:0000313" key="3">
    <source>
        <dbReference type="EMBL" id="OJJ47280.1"/>
    </source>
</evidence>
<evidence type="ECO:0000256" key="1">
    <source>
        <dbReference type="SAM" id="Coils"/>
    </source>
</evidence>
<dbReference type="RefSeq" id="XP_022581790.1">
    <property type="nucleotide sequence ID" value="XM_022724808.1"/>
</dbReference>